<organism evidence="1 2">
    <name type="scientific">Synaphobranchus kaupii</name>
    <name type="common">Kaup's arrowtooth eel</name>
    <dbReference type="NCBI Taxonomy" id="118154"/>
    <lineage>
        <taxon>Eukaryota</taxon>
        <taxon>Metazoa</taxon>
        <taxon>Chordata</taxon>
        <taxon>Craniata</taxon>
        <taxon>Vertebrata</taxon>
        <taxon>Euteleostomi</taxon>
        <taxon>Actinopterygii</taxon>
        <taxon>Neopterygii</taxon>
        <taxon>Teleostei</taxon>
        <taxon>Anguilliformes</taxon>
        <taxon>Synaphobranchidae</taxon>
        <taxon>Synaphobranchus</taxon>
    </lineage>
</organism>
<evidence type="ECO:0000313" key="2">
    <source>
        <dbReference type="Proteomes" id="UP001152622"/>
    </source>
</evidence>
<dbReference type="EMBL" id="JAINUF010000011">
    <property type="protein sequence ID" value="KAJ8347296.1"/>
    <property type="molecule type" value="Genomic_DNA"/>
</dbReference>
<dbReference type="GO" id="GO:0005829">
    <property type="term" value="C:cytosol"/>
    <property type="evidence" value="ECO:0007669"/>
    <property type="project" value="TreeGrafter"/>
</dbReference>
<evidence type="ECO:0008006" key="3">
    <source>
        <dbReference type="Google" id="ProtNLM"/>
    </source>
</evidence>
<dbReference type="GO" id="GO:0000166">
    <property type="term" value="F:nucleotide binding"/>
    <property type="evidence" value="ECO:0007669"/>
    <property type="project" value="InterPro"/>
</dbReference>
<dbReference type="GO" id="GO:0009117">
    <property type="term" value="P:nucleotide metabolic process"/>
    <property type="evidence" value="ECO:0007669"/>
    <property type="project" value="InterPro"/>
</dbReference>
<keyword evidence="2" id="KW-1185">Reference proteome</keyword>
<dbReference type="OrthoDB" id="9994138at2759"/>
<dbReference type="InterPro" id="IPR010394">
    <property type="entry name" value="5-nucleotidase"/>
</dbReference>
<dbReference type="Pfam" id="PF06189">
    <property type="entry name" value="5-nucleotidase"/>
    <property type="match status" value="1"/>
</dbReference>
<comment type="caution">
    <text evidence="1">The sequence shown here is derived from an EMBL/GenBank/DDBJ whole genome shotgun (WGS) entry which is preliminary data.</text>
</comment>
<dbReference type="PANTHER" id="PTHR31367">
    <property type="entry name" value="CYTOSOLIC 5'-NUCLEOTIDASE 1 FAMILY MEMBER"/>
    <property type="match status" value="1"/>
</dbReference>
<gene>
    <name evidence="1" type="ORF">SKAU_G00286970</name>
</gene>
<proteinExistence type="predicted"/>
<evidence type="ECO:0000313" key="1">
    <source>
        <dbReference type="EMBL" id="KAJ8347296.1"/>
    </source>
</evidence>
<dbReference type="PANTHER" id="PTHR31367:SF5">
    <property type="entry name" value="CYTOSOLIC 5'-NUCLEOTIDASE 1A"/>
    <property type="match status" value="1"/>
</dbReference>
<reference evidence="1" key="1">
    <citation type="journal article" date="2023" name="Science">
        <title>Genome structures resolve the early diversification of teleost fishes.</title>
        <authorList>
            <person name="Parey E."/>
            <person name="Louis A."/>
            <person name="Montfort J."/>
            <person name="Bouchez O."/>
            <person name="Roques C."/>
            <person name="Iampietro C."/>
            <person name="Lluch J."/>
            <person name="Castinel A."/>
            <person name="Donnadieu C."/>
            <person name="Desvignes T."/>
            <person name="Floi Bucao C."/>
            <person name="Jouanno E."/>
            <person name="Wen M."/>
            <person name="Mejri S."/>
            <person name="Dirks R."/>
            <person name="Jansen H."/>
            <person name="Henkel C."/>
            <person name="Chen W.J."/>
            <person name="Zahm M."/>
            <person name="Cabau C."/>
            <person name="Klopp C."/>
            <person name="Thompson A.W."/>
            <person name="Robinson-Rechavi M."/>
            <person name="Braasch I."/>
            <person name="Lecointre G."/>
            <person name="Bobe J."/>
            <person name="Postlethwait J.H."/>
            <person name="Berthelot C."/>
            <person name="Roest Crollius H."/>
            <person name="Guiguen Y."/>
        </authorList>
    </citation>
    <scope>NUCLEOTIDE SEQUENCE</scope>
    <source>
        <strain evidence="1">WJC10195</strain>
    </source>
</reference>
<name>A0A9Q1EY74_SYNKA</name>
<protein>
    <recommendedName>
        <fullName evidence="3">Cytosolic 5'-nucleotidase 1A-like</fullName>
    </recommendedName>
</protein>
<dbReference type="GO" id="GO:0046085">
    <property type="term" value="P:adenosine metabolic process"/>
    <property type="evidence" value="ECO:0007669"/>
    <property type="project" value="TreeGrafter"/>
</dbReference>
<dbReference type="Proteomes" id="UP001152622">
    <property type="component" value="Chromosome 11"/>
</dbReference>
<dbReference type="AlphaFoldDB" id="A0A9Q1EY74"/>
<accession>A0A9Q1EY74</accession>
<dbReference type="GO" id="GO:0000287">
    <property type="term" value="F:magnesium ion binding"/>
    <property type="evidence" value="ECO:0007669"/>
    <property type="project" value="InterPro"/>
</dbReference>
<sequence length="310" mass="35374">MSAMETNIVNNAQDDKDGTVAKSALVTVNAHLRELYPESEELFDIVLMTNNTQEEYLRDCLNKLDLSQISIHEEEYISNLHTNIYIHEEEYIRNLHTTIFIHEEEYTSNHTKILYLTENPEKAENAINNGHAAAIMFPNDKEDQWSDEGELRVAFDGDGVLFSDESEIVFKKEGFEAFMKNEKDKEDTPLREGPLKSFLEALGNVERKFRAKGKKCPVLTYLVTSRNPVITGNRALKTLETWGLEITQAFFLSGRPKGPPLKMIRPHIFFDDQKPHIDGACELGIISAHVPYGIGYETYKGAAKEPKKQY</sequence>
<dbReference type="GO" id="GO:0008253">
    <property type="term" value="F:5'-nucleotidase activity"/>
    <property type="evidence" value="ECO:0007669"/>
    <property type="project" value="InterPro"/>
</dbReference>